<dbReference type="Pfam" id="PF13302">
    <property type="entry name" value="Acetyltransf_3"/>
    <property type="match status" value="1"/>
</dbReference>
<protein>
    <submittedName>
        <fullName evidence="2">GNAT family N-acetyltransferase</fullName>
    </submittedName>
</protein>
<sequence length="164" mass="18710">MPQIETERLLMITFTAEMMKALLKSKEDLEATIPYSVAAEYPLDVYKQFFTYKIERFTKFPLENEWEGCIIHKATNVIMGDMGLKGGPNEAGEIDLGYSIVPSYQGKGFATEMGKAMVKWGLSQRNVKCVKATCDTDNIASKRVLEKIGFQATKKDEKKIYWHY</sequence>
<reference evidence="2 3" key="1">
    <citation type="journal article" date="2005" name="Int. J. Syst. Evol. Microbiol.">
        <title>Bacillus litoralis sp. nov., isolated from a tidal flat of the Yellow Sea in Korea.</title>
        <authorList>
            <person name="Yoon J.H."/>
            <person name="Oh T.K."/>
        </authorList>
    </citation>
    <scope>NUCLEOTIDE SEQUENCE [LARGE SCALE GENOMIC DNA]</scope>
    <source>
        <strain evidence="2 3">SW-211</strain>
    </source>
</reference>
<evidence type="ECO:0000313" key="2">
    <source>
        <dbReference type="EMBL" id="TXC86029.1"/>
    </source>
</evidence>
<dbReference type="PANTHER" id="PTHR43792:SF13">
    <property type="entry name" value="ACETYLTRANSFERASE"/>
    <property type="match status" value="1"/>
</dbReference>
<dbReference type="PROSITE" id="PS51186">
    <property type="entry name" value="GNAT"/>
    <property type="match status" value="1"/>
</dbReference>
<dbReference type="GO" id="GO:0016747">
    <property type="term" value="F:acyltransferase activity, transferring groups other than amino-acyl groups"/>
    <property type="evidence" value="ECO:0007669"/>
    <property type="project" value="InterPro"/>
</dbReference>
<feature type="domain" description="N-acetyltransferase" evidence="1">
    <location>
        <begin position="27"/>
        <end position="164"/>
    </location>
</feature>
<keyword evidence="2" id="KW-0808">Transferase</keyword>
<dbReference type="Gene3D" id="3.40.630.30">
    <property type="match status" value="1"/>
</dbReference>
<evidence type="ECO:0000259" key="1">
    <source>
        <dbReference type="PROSITE" id="PS51186"/>
    </source>
</evidence>
<proteinExistence type="predicted"/>
<gene>
    <name evidence="2" type="ORF">FS935_18430</name>
</gene>
<dbReference type="RefSeq" id="WP_146950120.1">
    <property type="nucleotide sequence ID" value="NZ_VOQF01000013.1"/>
</dbReference>
<dbReference type="Proteomes" id="UP000321363">
    <property type="component" value="Unassembled WGS sequence"/>
</dbReference>
<dbReference type="InterPro" id="IPR016181">
    <property type="entry name" value="Acyl_CoA_acyltransferase"/>
</dbReference>
<dbReference type="OrthoDB" id="452315at2"/>
<dbReference type="PANTHER" id="PTHR43792">
    <property type="entry name" value="GNAT FAMILY, PUTATIVE (AFU_ORTHOLOGUE AFUA_3G00765)-RELATED-RELATED"/>
    <property type="match status" value="1"/>
</dbReference>
<dbReference type="InterPro" id="IPR051531">
    <property type="entry name" value="N-acetyltransferase"/>
</dbReference>
<dbReference type="InterPro" id="IPR000182">
    <property type="entry name" value="GNAT_dom"/>
</dbReference>
<comment type="caution">
    <text evidence="2">The sequence shown here is derived from an EMBL/GenBank/DDBJ whole genome shotgun (WGS) entry which is preliminary data.</text>
</comment>
<evidence type="ECO:0000313" key="3">
    <source>
        <dbReference type="Proteomes" id="UP000321363"/>
    </source>
</evidence>
<accession>A0A5C6VM59</accession>
<dbReference type="SUPFAM" id="SSF55729">
    <property type="entry name" value="Acyl-CoA N-acyltransferases (Nat)"/>
    <property type="match status" value="1"/>
</dbReference>
<organism evidence="2 3">
    <name type="scientific">Metabacillus litoralis</name>
    <dbReference type="NCBI Taxonomy" id="152268"/>
    <lineage>
        <taxon>Bacteria</taxon>
        <taxon>Bacillati</taxon>
        <taxon>Bacillota</taxon>
        <taxon>Bacilli</taxon>
        <taxon>Bacillales</taxon>
        <taxon>Bacillaceae</taxon>
        <taxon>Metabacillus</taxon>
    </lineage>
</organism>
<dbReference type="AlphaFoldDB" id="A0A5C6VM59"/>
<dbReference type="EMBL" id="VOQF01000013">
    <property type="protein sequence ID" value="TXC86029.1"/>
    <property type="molecule type" value="Genomic_DNA"/>
</dbReference>
<keyword evidence="3" id="KW-1185">Reference proteome</keyword>
<name>A0A5C6VM59_9BACI</name>